<protein>
    <recommendedName>
        <fullName evidence="4">Xylose isomerase-like TIM barrel</fullName>
    </recommendedName>
</protein>
<dbReference type="AlphaFoldDB" id="A0A5C6AWG1"/>
<dbReference type="Proteomes" id="UP000316213">
    <property type="component" value="Unassembled WGS sequence"/>
</dbReference>
<evidence type="ECO:0008006" key="4">
    <source>
        <dbReference type="Google" id="ProtNLM"/>
    </source>
</evidence>
<keyword evidence="3" id="KW-1185">Reference proteome</keyword>
<reference evidence="2 3" key="1">
    <citation type="submission" date="2019-02" db="EMBL/GenBank/DDBJ databases">
        <title>Deep-cultivation of Planctomycetes and their phenomic and genomic characterization uncovers novel biology.</title>
        <authorList>
            <person name="Wiegand S."/>
            <person name="Jogler M."/>
            <person name="Boedeker C."/>
            <person name="Pinto D."/>
            <person name="Vollmers J."/>
            <person name="Rivas-Marin E."/>
            <person name="Kohn T."/>
            <person name="Peeters S.H."/>
            <person name="Heuer A."/>
            <person name="Rast P."/>
            <person name="Oberbeckmann S."/>
            <person name="Bunk B."/>
            <person name="Jeske O."/>
            <person name="Meyerdierks A."/>
            <person name="Storesund J.E."/>
            <person name="Kallscheuer N."/>
            <person name="Luecker S."/>
            <person name="Lage O.M."/>
            <person name="Pohl T."/>
            <person name="Merkel B.J."/>
            <person name="Hornburger P."/>
            <person name="Mueller R.-W."/>
            <person name="Bruemmer F."/>
            <person name="Labrenz M."/>
            <person name="Spormann A.M."/>
            <person name="Op Den Camp H."/>
            <person name="Overmann J."/>
            <person name="Amann R."/>
            <person name="Jetten M.S.M."/>
            <person name="Mascher T."/>
            <person name="Medema M.H."/>
            <person name="Devos D.P."/>
            <person name="Kaster A.-K."/>
            <person name="Ovreas L."/>
            <person name="Rohde M."/>
            <person name="Galperin M.Y."/>
            <person name="Jogler C."/>
        </authorList>
    </citation>
    <scope>NUCLEOTIDE SEQUENCE [LARGE SCALE GENOMIC DNA]</scope>
    <source>
        <strain evidence="2 3">Pla100</strain>
    </source>
</reference>
<feature type="signal peptide" evidence="1">
    <location>
        <begin position="1"/>
        <end position="38"/>
    </location>
</feature>
<comment type="caution">
    <text evidence="2">The sequence shown here is derived from an EMBL/GenBank/DDBJ whole genome shotgun (WGS) entry which is preliminary data.</text>
</comment>
<organism evidence="2 3">
    <name type="scientific">Neorhodopirellula pilleata</name>
    <dbReference type="NCBI Taxonomy" id="2714738"/>
    <lineage>
        <taxon>Bacteria</taxon>
        <taxon>Pseudomonadati</taxon>
        <taxon>Planctomycetota</taxon>
        <taxon>Planctomycetia</taxon>
        <taxon>Pirellulales</taxon>
        <taxon>Pirellulaceae</taxon>
        <taxon>Neorhodopirellula</taxon>
    </lineage>
</organism>
<evidence type="ECO:0000313" key="3">
    <source>
        <dbReference type="Proteomes" id="UP000316213"/>
    </source>
</evidence>
<proteinExistence type="predicted"/>
<dbReference type="InterPro" id="IPR036237">
    <property type="entry name" value="Xyl_isomerase-like_sf"/>
</dbReference>
<name>A0A5C6AWG1_9BACT</name>
<dbReference type="SUPFAM" id="SSF51658">
    <property type="entry name" value="Xylose isomerase-like"/>
    <property type="match status" value="1"/>
</dbReference>
<keyword evidence="1" id="KW-0732">Signal</keyword>
<evidence type="ECO:0000256" key="1">
    <source>
        <dbReference type="SAM" id="SignalP"/>
    </source>
</evidence>
<accession>A0A5C6AWG1</accession>
<feature type="chain" id="PRO_5022940462" description="Xylose isomerase-like TIM barrel" evidence="1">
    <location>
        <begin position="39"/>
        <end position="309"/>
    </location>
</feature>
<sequence length="309" mass="34810" precursor="true">MKNTPTPSIRIATSSVIASCFLAISSFGLAWFPALATAAEGDPDVLRRENLVAWCIVPFDAKQRDPAARAEMLVSLGIDRCAYDWRAQHVPTFEQEILEYRKHGIEFFAFWSVHEAAFELFEKYDLHPQIWQTLPDNAGTSQAEKVESAVREMLPLAERTRSMGCKLGLYNHGGWGGQPTNLVAVCERLRELGMAHVGIVYNFHHGHSQIDEWAANWKLMKSYVLCLNLNGMNRQEQPKILGIGKGEYELEMIRTVVDSGYDGPIGILDHRNELDAYESLLENRDGLRWIRNELHQPGTGGPKPTTTSE</sequence>
<dbReference type="RefSeq" id="WP_197167685.1">
    <property type="nucleotide sequence ID" value="NZ_SJPM01000001.1"/>
</dbReference>
<dbReference type="Gene3D" id="3.20.20.150">
    <property type="entry name" value="Divalent-metal-dependent TIM barrel enzymes"/>
    <property type="match status" value="1"/>
</dbReference>
<gene>
    <name evidence="2" type="ORF">Pla100_09040</name>
</gene>
<dbReference type="EMBL" id="SJPM01000001">
    <property type="protein sequence ID" value="TWU03968.1"/>
    <property type="molecule type" value="Genomic_DNA"/>
</dbReference>
<evidence type="ECO:0000313" key="2">
    <source>
        <dbReference type="EMBL" id="TWU03968.1"/>
    </source>
</evidence>